<feature type="compositionally biased region" description="Gly residues" evidence="1">
    <location>
        <begin position="111"/>
        <end position="126"/>
    </location>
</feature>
<feature type="region of interest" description="Disordered" evidence="1">
    <location>
        <begin position="110"/>
        <end position="132"/>
    </location>
</feature>
<organism evidence="2 4">
    <name type="scientific">Mycobacterium tuberculosis</name>
    <dbReference type="NCBI Taxonomy" id="1773"/>
    <lineage>
        <taxon>Bacteria</taxon>
        <taxon>Bacillati</taxon>
        <taxon>Actinomycetota</taxon>
        <taxon>Actinomycetes</taxon>
        <taxon>Mycobacteriales</taxon>
        <taxon>Mycobacteriaceae</taxon>
        <taxon>Mycobacterium</taxon>
        <taxon>Mycobacterium tuberculosis complex</taxon>
    </lineage>
</organism>
<dbReference type="EMBL" id="CNFT01000194">
    <property type="protein sequence ID" value="CKR32308.1"/>
    <property type="molecule type" value="Genomic_DNA"/>
</dbReference>
<proteinExistence type="predicted"/>
<gene>
    <name evidence="2" type="ORF">ERS007657_03247</name>
    <name evidence="3" type="ORF">ERS027659_01148</name>
</gene>
<accession>A0A654U4R1</accession>
<evidence type="ECO:0000256" key="1">
    <source>
        <dbReference type="SAM" id="MobiDB-lite"/>
    </source>
</evidence>
<sequence>MPRTALVEHVQCRFDLHECGDQVGFDGCLVRPQLARAQPGTLADSGVDDHTVNAANLIAEFGEYLGHPLVVVDVQLRDSDLDVGIPLRQFGFQFGQPIRAAGAERQVAALGGEGSGHPGAQAGTGAGDQDLLASHSGEHIDYLSSRDIRRSASALPPV</sequence>
<dbReference type="AlphaFoldDB" id="A0A654U4R1"/>
<protein>
    <submittedName>
        <fullName evidence="2">Uncharacterized protein</fullName>
    </submittedName>
</protein>
<evidence type="ECO:0000313" key="3">
    <source>
        <dbReference type="EMBL" id="CKR32308.1"/>
    </source>
</evidence>
<reference evidence="4 5" key="1">
    <citation type="submission" date="2015-03" db="EMBL/GenBank/DDBJ databases">
        <authorList>
            <consortium name="Pathogen Informatics"/>
        </authorList>
    </citation>
    <scope>NUCLEOTIDE SEQUENCE [LARGE SCALE GENOMIC DNA]</scope>
    <source>
        <strain evidence="3 5">Bir 185</strain>
        <strain evidence="2 4">C09601061</strain>
    </source>
</reference>
<name>A0A654U4R1_MYCTX</name>
<evidence type="ECO:0000313" key="2">
    <source>
        <dbReference type="EMBL" id="CFR95873.1"/>
    </source>
</evidence>
<evidence type="ECO:0000313" key="4">
    <source>
        <dbReference type="Proteomes" id="UP000046680"/>
    </source>
</evidence>
<dbReference type="Proteomes" id="UP000050164">
    <property type="component" value="Unassembled WGS sequence"/>
</dbReference>
<dbReference type="EMBL" id="CGCX01001493">
    <property type="protein sequence ID" value="CFR95873.1"/>
    <property type="molecule type" value="Genomic_DNA"/>
</dbReference>
<evidence type="ECO:0000313" key="5">
    <source>
        <dbReference type="Proteomes" id="UP000050164"/>
    </source>
</evidence>
<dbReference type="Proteomes" id="UP000046680">
    <property type="component" value="Unassembled WGS sequence"/>
</dbReference>